<dbReference type="PROSITE" id="PS01096">
    <property type="entry name" value="PPIC_PPIASE_1"/>
    <property type="match status" value="1"/>
</dbReference>
<dbReference type="PANTHER" id="PTHR47245">
    <property type="entry name" value="PEPTIDYLPROLYL ISOMERASE"/>
    <property type="match status" value="1"/>
</dbReference>
<dbReference type="Pfam" id="PF13624">
    <property type="entry name" value="SurA_N_3"/>
    <property type="match status" value="1"/>
</dbReference>
<gene>
    <name evidence="4" type="ORF">HMPREF9451_01644</name>
</gene>
<dbReference type="InterPro" id="IPR027304">
    <property type="entry name" value="Trigger_fact/SurA_dom_sf"/>
</dbReference>
<dbReference type="Gene3D" id="3.10.50.40">
    <property type="match status" value="1"/>
</dbReference>
<dbReference type="InterPro" id="IPR000297">
    <property type="entry name" value="PPIase_PpiC"/>
</dbReference>
<dbReference type="InterPro" id="IPR046357">
    <property type="entry name" value="PPIase_dom_sf"/>
</dbReference>
<comment type="caution">
    <text evidence="4">The sequence shown here is derived from an EMBL/GenBank/DDBJ whole genome shotgun (WGS) entry which is preliminary data.</text>
</comment>
<feature type="region of interest" description="Disordered" evidence="2">
    <location>
        <begin position="380"/>
        <end position="457"/>
    </location>
</feature>
<evidence type="ECO:0000259" key="3">
    <source>
        <dbReference type="PROSITE" id="PS50198"/>
    </source>
</evidence>
<dbReference type="InParanoid" id="K0YUJ8"/>
<organism evidence="4 5">
    <name type="scientific">Slackia piriformis YIT 12062</name>
    <dbReference type="NCBI Taxonomy" id="742818"/>
    <lineage>
        <taxon>Bacteria</taxon>
        <taxon>Bacillati</taxon>
        <taxon>Actinomycetota</taxon>
        <taxon>Coriobacteriia</taxon>
        <taxon>Eggerthellales</taxon>
        <taxon>Eggerthellaceae</taxon>
        <taxon>Slackia</taxon>
    </lineage>
</organism>
<dbReference type="Pfam" id="PF00639">
    <property type="entry name" value="Rotamase"/>
    <property type="match status" value="1"/>
</dbReference>
<evidence type="ECO:0000256" key="2">
    <source>
        <dbReference type="SAM" id="MobiDB-lite"/>
    </source>
</evidence>
<keyword evidence="1" id="KW-0413">Isomerase</keyword>
<dbReference type="AlphaFoldDB" id="K0YUJ8"/>
<feature type="domain" description="PpiC" evidence="3">
    <location>
        <begin position="238"/>
        <end position="331"/>
    </location>
</feature>
<accession>K0YUJ8</accession>
<dbReference type="Gene3D" id="1.10.4030.10">
    <property type="entry name" value="Porin chaperone SurA, peptide-binding domain"/>
    <property type="match status" value="1"/>
</dbReference>
<dbReference type="InterPro" id="IPR050245">
    <property type="entry name" value="PrsA_foldase"/>
</dbReference>
<dbReference type="eggNOG" id="COG0760">
    <property type="taxonomic scope" value="Bacteria"/>
</dbReference>
<dbReference type="Proteomes" id="UP000006069">
    <property type="component" value="Unassembled WGS sequence"/>
</dbReference>
<sequence>MAEPYDPCECIVDGFARERAYGTIQTLKPKAKALLSLYMRGVRMKSTGLLKVVCTAALAASCCFGLAACSQDGQSQTGSGIDVSDVSGGVAAKVNGAEIGENAVTAYVANFRNSNGLADDTAWAQWMVDNGFTASDVRSQVIDYYVSQELIRQAASENGVTVDSSEVDGQISTMRSYYSSDEEWNAALEAVGTTEDQYRDMIELSLTETGLKDKVATATEPTDEEMLQYAQMYASAYDGAKKSSHILFASDDQATAQEVLDKINSGELDFADAAQQYSQDEGSKADGGNVGWDKLTSFVDEYQTALDGLEKDQVSALVTSTYGIHIIKCTDVFTAPDEVTSIDQIPSEFSDSIKQSLEASSKNQSYSDWYQSYKESAEIETTDMPSGLAYDVSTDGIEPSEGSTAAATQSEGASEGEESTGEGSSSAEGQGEAASEEPAAEASSSESEQIPEATPAS</sequence>
<protein>
    <recommendedName>
        <fullName evidence="3">PpiC domain-containing protein</fullName>
    </recommendedName>
</protein>
<dbReference type="EMBL" id="ADMD01000009">
    <property type="protein sequence ID" value="EJZ83129.1"/>
    <property type="molecule type" value="Genomic_DNA"/>
</dbReference>
<dbReference type="PATRIC" id="fig|742818.3.peg.1729"/>
<keyword evidence="1" id="KW-0697">Rotamase</keyword>
<name>K0YUJ8_9ACTN</name>
<evidence type="ECO:0000313" key="4">
    <source>
        <dbReference type="EMBL" id="EJZ83129.1"/>
    </source>
</evidence>
<proteinExistence type="predicted"/>
<dbReference type="SUPFAM" id="SSF109998">
    <property type="entry name" value="Triger factor/SurA peptide-binding domain-like"/>
    <property type="match status" value="1"/>
</dbReference>
<dbReference type="InterPro" id="IPR023058">
    <property type="entry name" value="PPIase_PpiC_CS"/>
</dbReference>
<feature type="compositionally biased region" description="Low complexity" evidence="2">
    <location>
        <begin position="402"/>
        <end position="413"/>
    </location>
</feature>
<keyword evidence="5" id="KW-1185">Reference proteome</keyword>
<evidence type="ECO:0000313" key="5">
    <source>
        <dbReference type="Proteomes" id="UP000006069"/>
    </source>
</evidence>
<dbReference type="PANTHER" id="PTHR47245:SF2">
    <property type="entry name" value="PEPTIDYL-PROLYL CIS-TRANS ISOMERASE HP_0175-RELATED"/>
    <property type="match status" value="1"/>
</dbReference>
<dbReference type="SUPFAM" id="SSF54534">
    <property type="entry name" value="FKBP-like"/>
    <property type="match status" value="1"/>
</dbReference>
<dbReference type="HOGENOM" id="CLU_034646_8_0_11"/>
<feature type="compositionally biased region" description="Low complexity" evidence="2">
    <location>
        <begin position="421"/>
        <end position="433"/>
    </location>
</feature>
<dbReference type="PROSITE" id="PS50198">
    <property type="entry name" value="PPIC_PPIASE_2"/>
    <property type="match status" value="1"/>
</dbReference>
<reference evidence="4 5" key="1">
    <citation type="submission" date="2012-08" db="EMBL/GenBank/DDBJ databases">
        <title>The Genome Sequence of Slackia piriformis YIT 12062.</title>
        <authorList>
            <consortium name="The Broad Institute Genome Sequencing Platform"/>
            <person name="Earl A."/>
            <person name="Ward D."/>
            <person name="Feldgarden M."/>
            <person name="Gevers D."/>
            <person name="Morotomi M."/>
            <person name="Walker B."/>
            <person name="Young S.K."/>
            <person name="Zeng Q."/>
            <person name="Gargeya S."/>
            <person name="Fitzgerald M."/>
            <person name="Haas B."/>
            <person name="Abouelleil A."/>
            <person name="Alvarado L."/>
            <person name="Arachchi H.M."/>
            <person name="Berlin A.M."/>
            <person name="Chapman S.B."/>
            <person name="Goldberg J."/>
            <person name="Griggs A."/>
            <person name="Gujja S."/>
            <person name="Hansen M."/>
            <person name="Howarth C."/>
            <person name="Imamovic A."/>
            <person name="Larimer J."/>
            <person name="McCowen C."/>
            <person name="Montmayeur A."/>
            <person name="Murphy C."/>
            <person name="Neiman D."/>
            <person name="Pearson M."/>
            <person name="Priest M."/>
            <person name="Roberts A."/>
            <person name="Saif S."/>
            <person name="Shea T."/>
            <person name="Sisk P."/>
            <person name="Sykes S."/>
            <person name="Wortman J."/>
            <person name="Nusbaum C."/>
            <person name="Birren B."/>
        </authorList>
    </citation>
    <scope>NUCLEOTIDE SEQUENCE [LARGE SCALE GENOMIC DNA]</scope>
    <source>
        <strain evidence="4 5">YIT 12062</strain>
    </source>
</reference>
<evidence type="ECO:0000256" key="1">
    <source>
        <dbReference type="PROSITE-ProRule" id="PRU00278"/>
    </source>
</evidence>
<dbReference type="GO" id="GO:0003755">
    <property type="term" value="F:peptidyl-prolyl cis-trans isomerase activity"/>
    <property type="evidence" value="ECO:0007669"/>
    <property type="project" value="UniProtKB-KW"/>
</dbReference>